<feature type="region of interest" description="Disordered" evidence="1">
    <location>
        <begin position="154"/>
        <end position="176"/>
    </location>
</feature>
<feature type="compositionally biased region" description="Basic and acidic residues" evidence="1">
    <location>
        <begin position="1"/>
        <end position="23"/>
    </location>
</feature>
<comment type="caution">
    <text evidence="2">The sequence shown here is derived from an EMBL/GenBank/DDBJ whole genome shotgun (WGS) entry which is preliminary data.</text>
</comment>
<dbReference type="EMBL" id="JARBHB010000013">
    <property type="protein sequence ID" value="KAJ8869645.1"/>
    <property type="molecule type" value="Genomic_DNA"/>
</dbReference>
<evidence type="ECO:0000313" key="3">
    <source>
        <dbReference type="Proteomes" id="UP001159363"/>
    </source>
</evidence>
<evidence type="ECO:0000313" key="2">
    <source>
        <dbReference type="EMBL" id="KAJ8869645.1"/>
    </source>
</evidence>
<feature type="compositionally biased region" description="Basic and acidic residues" evidence="1">
    <location>
        <begin position="31"/>
        <end position="40"/>
    </location>
</feature>
<proteinExistence type="predicted"/>
<gene>
    <name evidence="2" type="ORF">PR048_028638</name>
</gene>
<reference evidence="2 3" key="1">
    <citation type="submission" date="2023-02" db="EMBL/GenBank/DDBJ databases">
        <title>LHISI_Scaffold_Assembly.</title>
        <authorList>
            <person name="Stuart O.P."/>
            <person name="Cleave R."/>
            <person name="Magrath M.J.L."/>
            <person name="Mikheyev A.S."/>
        </authorList>
    </citation>
    <scope>NUCLEOTIDE SEQUENCE [LARGE SCALE GENOMIC DNA]</scope>
    <source>
        <strain evidence="2">Daus_M_001</strain>
        <tissue evidence="2">Leg muscle</tissue>
    </source>
</reference>
<name>A0ABQ9GB51_9NEOP</name>
<organism evidence="2 3">
    <name type="scientific">Dryococelus australis</name>
    <dbReference type="NCBI Taxonomy" id="614101"/>
    <lineage>
        <taxon>Eukaryota</taxon>
        <taxon>Metazoa</taxon>
        <taxon>Ecdysozoa</taxon>
        <taxon>Arthropoda</taxon>
        <taxon>Hexapoda</taxon>
        <taxon>Insecta</taxon>
        <taxon>Pterygota</taxon>
        <taxon>Neoptera</taxon>
        <taxon>Polyneoptera</taxon>
        <taxon>Phasmatodea</taxon>
        <taxon>Verophasmatodea</taxon>
        <taxon>Anareolatae</taxon>
        <taxon>Phasmatidae</taxon>
        <taxon>Eurycanthinae</taxon>
        <taxon>Dryococelus</taxon>
    </lineage>
</organism>
<feature type="region of interest" description="Disordered" evidence="1">
    <location>
        <begin position="1"/>
        <end position="40"/>
    </location>
</feature>
<accession>A0ABQ9GB51</accession>
<protein>
    <submittedName>
        <fullName evidence="2">Uncharacterized protein</fullName>
    </submittedName>
</protein>
<keyword evidence="3" id="KW-1185">Reference proteome</keyword>
<evidence type="ECO:0000256" key="1">
    <source>
        <dbReference type="SAM" id="MobiDB-lite"/>
    </source>
</evidence>
<dbReference type="Proteomes" id="UP001159363">
    <property type="component" value="Chromosome 12"/>
</dbReference>
<sequence>MRVKRSEYGAVQECKDLGGDPRENPPTSATVRRDSRRESNPVRLGGRRVWLDYSPSTKVNQVRFLAGSTPDFRRRLRRRTKTLLGGFSRGSPVSPPLHSGTAPYPPRFTPFGSLDRDDIVLKSSRRAVVLGSGVTSRFAAPCFSEDVAEAIESDRRRRDPCEGSRPAMSLMTHNTPPRRRVSYGNFAAIIEALFGRGEWQCLYVHFCPHLLPCGPTGNAVNEAFRRRDTAPASSPEMGTWRPPTRV</sequence>